<organism evidence="1 2">
    <name type="scientific">Neisseria lactamica</name>
    <dbReference type="NCBI Taxonomy" id="486"/>
    <lineage>
        <taxon>Bacteria</taxon>
        <taxon>Pseudomonadati</taxon>
        <taxon>Pseudomonadota</taxon>
        <taxon>Betaproteobacteria</taxon>
        <taxon>Neisseriales</taxon>
        <taxon>Neisseriaceae</taxon>
        <taxon>Neisseria</taxon>
    </lineage>
</organism>
<dbReference type="AlphaFoldDB" id="A0AAU8VGK7"/>
<dbReference type="Proteomes" id="UP000191249">
    <property type="component" value="Chromosome"/>
</dbReference>
<protein>
    <recommendedName>
        <fullName evidence="3">PilS cassette</fullName>
    </recommendedName>
</protein>
<evidence type="ECO:0008006" key="3">
    <source>
        <dbReference type="Google" id="ProtNLM"/>
    </source>
</evidence>
<evidence type="ECO:0000313" key="2">
    <source>
        <dbReference type="Proteomes" id="UP000191249"/>
    </source>
</evidence>
<accession>A0AAU8VGK7</accession>
<gene>
    <name evidence="1" type="ORF">B2G52_06410</name>
</gene>
<reference evidence="1 2" key="1">
    <citation type="submission" date="2017-03" db="EMBL/GenBank/DDBJ databases">
        <title>N. lactamica Y92-1009 whole genome sequence.</title>
        <authorList>
            <person name="Pandey A.K."/>
            <person name="Read R.C."/>
        </authorList>
    </citation>
    <scope>NUCLEOTIDE SEQUENCE [LARGE SCALE GENOMIC DNA]</scope>
    <source>
        <strain evidence="1 2">Y92-1009</strain>
    </source>
</reference>
<proteinExistence type="predicted"/>
<name>A0AAU8VGK7_NEILA</name>
<evidence type="ECO:0000313" key="1">
    <source>
        <dbReference type="EMBL" id="ARB04568.1"/>
    </source>
</evidence>
<dbReference type="EMBL" id="CP019894">
    <property type="protein sequence ID" value="ARB04568.1"/>
    <property type="molecule type" value="Genomic_DNA"/>
</dbReference>
<sequence>MPSFPRRRESRPVGAETDISSFPRKWESRFVGFQSFPINSCNFEFLDSRLRGNDGRRHFRFPAFG</sequence>